<name>A0A0P1AEH9_PLAHL</name>
<evidence type="ECO:0000256" key="1">
    <source>
        <dbReference type="SAM" id="SignalP"/>
    </source>
</evidence>
<evidence type="ECO:0000313" key="2">
    <source>
        <dbReference type="EMBL" id="CEG38952.1"/>
    </source>
</evidence>
<dbReference type="AlphaFoldDB" id="A0A0P1AEH9"/>
<feature type="signal peptide" evidence="1">
    <location>
        <begin position="1"/>
        <end position="20"/>
    </location>
</feature>
<keyword evidence="3" id="KW-1185">Reference proteome</keyword>
<sequence>MNVVAKILFLFGVLVFGAGCEDLMVEVEDGGGICATVGDSKKITLKTDHLPVIHASYISNFSSDIMLGNCVHSISYFQ</sequence>
<dbReference type="Proteomes" id="UP000054928">
    <property type="component" value="Unassembled WGS sequence"/>
</dbReference>
<dbReference type="GeneID" id="59053043"/>
<keyword evidence="1" id="KW-0732">Signal</keyword>
<accession>A0A0P1AEH9</accession>
<organism evidence="2 3">
    <name type="scientific">Plasmopara halstedii</name>
    <name type="common">Downy mildew of sunflower</name>
    <dbReference type="NCBI Taxonomy" id="4781"/>
    <lineage>
        <taxon>Eukaryota</taxon>
        <taxon>Sar</taxon>
        <taxon>Stramenopiles</taxon>
        <taxon>Oomycota</taxon>
        <taxon>Peronosporomycetes</taxon>
        <taxon>Peronosporales</taxon>
        <taxon>Peronosporaceae</taxon>
        <taxon>Plasmopara</taxon>
    </lineage>
</organism>
<protein>
    <recommendedName>
        <fullName evidence="4">RxLR-like protein</fullName>
    </recommendedName>
</protein>
<dbReference type="EMBL" id="CCYD01000322">
    <property type="protein sequence ID" value="CEG38952.1"/>
    <property type="molecule type" value="Genomic_DNA"/>
</dbReference>
<dbReference type="RefSeq" id="XP_036263095.1">
    <property type="nucleotide sequence ID" value="XM_036407387.1"/>
</dbReference>
<evidence type="ECO:0000313" key="3">
    <source>
        <dbReference type="Proteomes" id="UP000054928"/>
    </source>
</evidence>
<reference evidence="3" key="1">
    <citation type="submission" date="2014-09" db="EMBL/GenBank/DDBJ databases">
        <authorList>
            <person name="Sharma Rahul"/>
            <person name="Thines Marco"/>
        </authorList>
    </citation>
    <scope>NUCLEOTIDE SEQUENCE [LARGE SCALE GENOMIC DNA]</scope>
</reference>
<evidence type="ECO:0008006" key="4">
    <source>
        <dbReference type="Google" id="ProtNLM"/>
    </source>
</evidence>
<feature type="chain" id="PRO_5006058614" description="RxLR-like protein" evidence="1">
    <location>
        <begin position="21"/>
        <end position="78"/>
    </location>
</feature>
<dbReference type="PROSITE" id="PS51257">
    <property type="entry name" value="PROKAR_LIPOPROTEIN"/>
    <property type="match status" value="1"/>
</dbReference>
<proteinExistence type="predicted"/>